<keyword evidence="1" id="KW-1133">Transmembrane helix</keyword>
<keyword evidence="1" id="KW-0472">Membrane</keyword>
<keyword evidence="1" id="KW-0812">Transmembrane</keyword>
<dbReference type="InterPro" id="IPR013783">
    <property type="entry name" value="Ig-like_fold"/>
</dbReference>
<gene>
    <name evidence="2" type="ORF">UY01_C0002G0011</name>
</gene>
<evidence type="ECO:0000313" key="3">
    <source>
        <dbReference type="Proteomes" id="UP000034879"/>
    </source>
</evidence>
<dbReference type="EMBL" id="LCOJ01000002">
    <property type="protein sequence ID" value="KKU75868.1"/>
    <property type="molecule type" value="Genomic_DNA"/>
</dbReference>
<dbReference type="AlphaFoldDB" id="A0A0G1VCI4"/>
<dbReference type="Gene3D" id="2.60.40.10">
    <property type="entry name" value="Immunoglobulins"/>
    <property type="match status" value="1"/>
</dbReference>
<protein>
    <submittedName>
        <fullName evidence="2">Uncharacterized protein</fullName>
    </submittedName>
</protein>
<feature type="transmembrane region" description="Helical" evidence="1">
    <location>
        <begin position="9"/>
        <end position="27"/>
    </location>
</feature>
<evidence type="ECO:0000256" key="1">
    <source>
        <dbReference type="SAM" id="Phobius"/>
    </source>
</evidence>
<organism evidence="2 3">
    <name type="scientific">Candidatus Nomurabacteria bacterium GW2011_GWB1_47_6</name>
    <dbReference type="NCBI Taxonomy" id="1618749"/>
    <lineage>
        <taxon>Bacteria</taxon>
        <taxon>Candidatus Nomuraibacteriota</taxon>
    </lineage>
</organism>
<comment type="caution">
    <text evidence="2">The sequence shown here is derived from an EMBL/GenBank/DDBJ whole genome shotgun (WGS) entry which is preliminary data.</text>
</comment>
<sequence length="121" mass="13404">MIIDDGKKIKVAIFGVFFLFIALYGFLRSTDLLFGVKIKRVNLNGLPLESGSVLRESVTKISGNAKNAVNLTLNGREISVDLLGNFEETVALGLGYNIISIHATDKFGYVDEENYKLIFQE</sequence>
<accession>A0A0G1VCI4</accession>
<name>A0A0G1VCI4_9BACT</name>
<proteinExistence type="predicted"/>
<dbReference type="Proteomes" id="UP000034879">
    <property type="component" value="Unassembled WGS sequence"/>
</dbReference>
<evidence type="ECO:0000313" key="2">
    <source>
        <dbReference type="EMBL" id="KKU75868.1"/>
    </source>
</evidence>
<reference evidence="2" key="1">
    <citation type="journal article" date="2015" name="Nature">
        <title>rRNA introns, odd ribosomes, and small enigmatic genomes across a large radiation of phyla.</title>
        <authorList>
            <person name="Brown C.T."/>
            <person name="Hug L.A."/>
            <person name="Thomas B.C."/>
            <person name="Sharon I."/>
            <person name="Castelle C.J."/>
            <person name="Singh A."/>
            <person name="Wilkins M.J."/>
            <person name="Williams K.H."/>
            <person name="Banfield J.F."/>
        </authorList>
    </citation>
    <scope>NUCLEOTIDE SEQUENCE [LARGE SCALE GENOMIC DNA]</scope>
</reference>